<evidence type="ECO:0000256" key="2">
    <source>
        <dbReference type="SAM" id="MobiDB-lite"/>
    </source>
</evidence>
<protein>
    <submittedName>
        <fullName evidence="4">Uncharacterized protein</fullName>
    </submittedName>
</protein>
<reference evidence="4" key="1">
    <citation type="submission" date="2021-01" db="EMBL/GenBank/DDBJ databases">
        <authorList>
            <person name="Corre E."/>
            <person name="Pelletier E."/>
            <person name="Niang G."/>
            <person name="Scheremetjew M."/>
            <person name="Finn R."/>
            <person name="Kale V."/>
            <person name="Holt S."/>
            <person name="Cochrane G."/>
            <person name="Meng A."/>
            <person name="Brown T."/>
            <person name="Cohen L."/>
        </authorList>
    </citation>
    <scope>NUCLEOTIDE SEQUENCE</scope>
    <source>
        <strain evidence="4">Pbaha01</strain>
    </source>
</reference>
<organism evidence="4">
    <name type="scientific">Pyrodinium bahamense</name>
    <dbReference type="NCBI Taxonomy" id="73915"/>
    <lineage>
        <taxon>Eukaryota</taxon>
        <taxon>Sar</taxon>
        <taxon>Alveolata</taxon>
        <taxon>Dinophyceae</taxon>
        <taxon>Gonyaulacales</taxon>
        <taxon>Pyrocystaceae</taxon>
        <taxon>Pyrodinium</taxon>
    </lineage>
</organism>
<dbReference type="AlphaFoldDB" id="A0A7S0FX24"/>
<feature type="region of interest" description="Disordered" evidence="2">
    <location>
        <begin position="432"/>
        <end position="458"/>
    </location>
</feature>
<gene>
    <name evidence="4" type="ORF">PBAH0796_LOCUS28758</name>
</gene>
<accession>A0A7S0FX24</accession>
<evidence type="ECO:0000256" key="3">
    <source>
        <dbReference type="SAM" id="SignalP"/>
    </source>
</evidence>
<keyword evidence="1" id="KW-0175">Coiled coil</keyword>
<dbReference type="EMBL" id="HBEG01047213">
    <property type="protein sequence ID" value="CAD8385070.1"/>
    <property type="molecule type" value="Transcribed_RNA"/>
</dbReference>
<evidence type="ECO:0000256" key="1">
    <source>
        <dbReference type="SAM" id="Coils"/>
    </source>
</evidence>
<feature type="signal peptide" evidence="3">
    <location>
        <begin position="1"/>
        <end position="22"/>
    </location>
</feature>
<feature type="chain" id="PRO_5031571541" evidence="3">
    <location>
        <begin position="23"/>
        <end position="693"/>
    </location>
</feature>
<feature type="coiled-coil region" evidence="1">
    <location>
        <begin position="256"/>
        <end position="297"/>
    </location>
</feature>
<keyword evidence="3" id="KW-0732">Signal</keyword>
<feature type="coiled-coil region" evidence="1">
    <location>
        <begin position="81"/>
        <end position="122"/>
    </location>
</feature>
<name>A0A7S0FX24_9DINO</name>
<proteinExistence type="predicted"/>
<evidence type="ECO:0000313" key="4">
    <source>
        <dbReference type="EMBL" id="CAD8385070.1"/>
    </source>
</evidence>
<sequence>MKLRYALLVAWLHGAALQWSAARLVINKAQPQARNYPVSKVVTLLRDMQKQLEKETDADEEVYEKMKCWCETNDREKSQAIQDAEARINDLRTVIETSTANSARLKQELASHEDDLRKSQDSLDSATALREKQLADFNAEEKDMLQSIQALDAAIVVISRHHAGVVLLDDGALSSALDTAGAQIQMHLSLLSGTITPHQRRLILSLRQAPTFRQAYQPQSGEIFGILKEMKATFEANLAETQQEEASNRKAYTDLRAAKEEEIRATQAALEQKQTQLAEADGKKAHAKQDLEDTQKSFSADDTFLMNLKDKCAATEQEYASRKKMRDDEISAVTQAISILSSDEAHDMFSRTFNPSLFVQRTQVASLARGGSKHAAARKLQGSALALLSAAAAKSRDPRLAALALSAKADPLAEVKAAIDKLIAELEAERKEEAEKRDECTQRSHQNELETERFKRDTSDLRSHADGLKVQISDLEDAVRILTKDVKELQLQLKRRGEDRELENRVFQSALADQRETQELLQKALAVLKAVYAKREVPAAAGLPFVQTSAAQEPPPPGFEAYGQNRAAGGVVGLLEQIIRDAQSMEKEIIRDEQASQEQYESFVKNTNADILSKQQGISHKNGDKSTATQDLIQTETDIRDKTKQLEILTNEGKAIGLDCAFLVENFYVRQEARQQEVNALEEAKAILLSISL</sequence>